<dbReference type="EMBL" id="JARAOO010000004">
    <property type="protein sequence ID" value="KAJ7973220.1"/>
    <property type="molecule type" value="Genomic_DNA"/>
</dbReference>
<evidence type="ECO:0000256" key="4">
    <source>
        <dbReference type="ARBA" id="ARBA00022692"/>
    </source>
</evidence>
<accession>A0AAD7Q1Q1</accession>
<dbReference type="SUPFAM" id="SSF52540">
    <property type="entry name" value="P-loop containing nucleoside triphosphate hydrolases"/>
    <property type="match status" value="3"/>
</dbReference>
<evidence type="ECO:0000313" key="12">
    <source>
        <dbReference type="EMBL" id="KAJ7973220.1"/>
    </source>
</evidence>
<dbReference type="InterPro" id="IPR013525">
    <property type="entry name" value="ABC2_TM"/>
</dbReference>
<dbReference type="InterPro" id="IPR043926">
    <property type="entry name" value="ABCG_dom"/>
</dbReference>
<feature type="transmembrane region" description="Helical" evidence="10">
    <location>
        <begin position="1416"/>
        <end position="1438"/>
    </location>
</feature>
<keyword evidence="4 10" id="KW-0812">Transmembrane</keyword>
<dbReference type="Gene3D" id="3.40.50.300">
    <property type="entry name" value="P-loop containing nucleotide triphosphate hydrolases"/>
    <property type="match status" value="2"/>
</dbReference>
<evidence type="ECO:0000256" key="3">
    <source>
        <dbReference type="ARBA" id="ARBA00022448"/>
    </source>
</evidence>
<dbReference type="PANTHER" id="PTHR19241">
    <property type="entry name" value="ATP-BINDING CASSETTE TRANSPORTER"/>
    <property type="match status" value="1"/>
</dbReference>
<keyword evidence="8 10" id="KW-1133">Transmembrane helix</keyword>
<dbReference type="InterPro" id="IPR034003">
    <property type="entry name" value="ABCG_PDR_2"/>
</dbReference>
<evidence type="ECO:0000256" key="6">
    <source>
        <dbReference type="ARBA" id="ARBA00022741"/>
    </source>
</evidence>
<feature type="transmembrane region" description="Helical" evidence="10">
    <location>
        <begin position="1222"/>
        <end position="1248"/>
    </location>
</feature>
<evidence type="ECO:0000256" key="9">
    <source>
        <dbReference type="ARBA" id="ARBA00023136"/>
    </source>
</evidence>
<evidence type="ECO:0000256" key="10">
    <source>
        <dbReference type="SAM" id="Phobius"/>
    </source>
</evidence>
<name>A0AAD7Q1Q1_QUISA</name>
<keyword evidence="5" id="KW-0677">Repeat</keyword>
<comment type="caution">
    <text evidence="12">The sequence shown here is derived from an EMBL/GenBank/DDBJ whole genome shotgun (WGS) entry which is preliminary data.</text>
</comment>
<feature type="transmembrane region" description="Helical" evidence="10">
    <location>
        <begin position="569"/>
        <end position="590"/>
    </location>
</feature>
<dbReference type="PROSITE" id="PS50893">
    <property type="entry name" value="ABC_TRANSPORTER_2"/>
    <property type="match status" value="2"/>
</dbReference>
<dbReference type="GO" id="GO:0016887">
    <property type="term" value="F:ATP hydrolysis activity"/>
    <property type="evidence" value="ECO:0007669"/>
    <property type="project" value="InterPro"/>
</dbReference>
<dbReference type="FunFam" id="3.40.50.300:FF:000179">
    <property type="entry name" value="ABC transporter G family member 34"/>
    <property type="match status" value="1"/>
</dbReference>
<evidence type="ECO:0000256" key="2">
    <source>
        <dbReference type="ARBA" id="ARBA00006012"/>
    </source>
</evidence>
<dbReference type="Proteomes" id="UP001163823">
    <property type="component" value="Chromosome 4"/>
</dbReference>
<proteinExistence type="inferred from homology"/>
<evidence type="ECO:0000259" key="11">
    <source>
        <dbReference type="PROSITE" id="PS50893"/>
    </source>
</evidence>
<evidence type="ECO:0000256" key="7">
    <source>
        <dbReference type="ARBA" id="ARBA00022840"/>
    </source>
</evidence>
<organism evidence="12 13">
    <name type="scientific">Quillaja saponaria</name>
    <name type="common">Soap bark tree</name>
    <dbReference type="NCBI Taxonomy" id="32244"/>
    <lineage>
        <taxon>Eukaryota</taxon>
        <taxon>Viridiplantae</taxon>
        <taxon>Streptophyta</taxon>
        <taxon>Embryophyta</taxon>
        <taxon>Tracheophyta</taxon>
        <taxon>Spermatophyta</taxon>
        <taxon>Magnoliopsida</taxon>
        <taxon>eudicotyledons</taxon>
        <taxon>Gunneridae</taxon>
        <taxon>Pentapetalae</taxon>
        <taxon>rosids</taxon>
        <taxon>fabids</taxon>
        <taxon>Fabales</taxon>
        <taxon>Quillajaceae</taxon>
        <taxon>Quillaja</taxon>
    </lineage>
</organism>
<feature type="transmembrane region" description="Helical" evidence="10">
    <location>
        <begin position="760"/>
        <end position="787"/>
    </location>
</feature>
<dbReference type="GO" id="GO:0005524">
    <property type="term" value="F:ATP binding"/>
    <property type="evidence" value="ECO:0007669"/>
    <property type="project" value="UniProtKB-KW"/>
</dbReference>
<dbReference type="KEGG" id="qsa:O6P43_010993"/>
<evidence type="ECO:0000256" key="5">
    <source>
        <dbReference type="ARBA" id="ARBA00022737"/>
    </source>
</evidence>
<evidence type="ECO:0000256" key="8">
    <source>
        <dbReference type="ARBA" id="ARBA00022989"/>
    </source>
</evidence>
<feature type="transmembrane region" description="Helical" evidence="10">
    <location>
        <begin position="1333"/>
        <end position="1355"/>
    </location>
</feature>
<feature type="transmembrane region" description="Helical" evidence="10">
    <location>
        <begin position="611"/>
        <end position="641"/>
    </location>
</feature>
<dbReference type="GO" id="GO:0140359">
    <property type="term" value="F:ABC-type transporter activity"/>
    <property type="evidence" value="ECO:0007669"/>
    <property type="project" value="InterPro"/>
</dbReference>
<feature type="transmembrane region" description="Helical" evidence="10">
    <location>
        <begin position="536"/>
        <end position="557"/>
    </location>
</feature>
<comment type="similarity">
    <text evidence="2">Belongs to the ABC transporter superfamily. ABCG family. PDR (TC 3.A.1.205) subfamily.</text>
</comment>
<dbReference type="InterPro" id="IPR013581">
    <property type="entry name" value="PDR_assoc"/>
</dbReference>
<protein>
    <submittedName>
        <fullName evidence="12">Pleiotropic drug resistance ABC transporter</fullName>
    </submittedName>
</protein>
<dbReference type="InterPro" id="IPR027417">
    <property type="entry name" value="P-loop_NTPase"/>
</dbReference>
<dbReference type="InterPro" id="IPR003593">
    <property type="entry name" value="AAA+_ATPase"/>
</dbReference>
<dbReference type="Pfam" id="PF01061">
    <property type="entry name" value="ABC2_membrane"/>
    <property type="match status" value="2"/>
</dbReference>
<gene>
    <name evidence="12" type="ORF">O6P43_010993</name>
</gene>
<dbReference type="GO" id="GO:0005886">
    <property type="term" value="C:plasma membrane"/>
    <property type="evidence" value="ECO:0007669"/>
    <property type="project" value="UniProtKB-ARBA"/>
</dbReference>
<keyword evidence="6" id="KW-0547">Nucleotide-binding</keyword>
<reference evidence="12" key="1">
    <citation type="journal article" date="2023" name="Science">
        <title>Elucidation of the pathway for biosynthesis of saponin adjuvants from the soapbark tree.</title>
        <authorList>
            <person name="Reed J."/>
            <person name="Orme A."/>
            <person name="El-Demerdash A."/>
            <person name="Owen C."/>
            <person name="Martin L.B.B."/>
            <person name="Misra R.C."/>
            <person name="Kikuchi S."/>
            <person name="Rejzek M."/>
            <person name="Martin A.C."/>
            <person name="Harkess A."/>
            <person name="Leebens-Mack J."/>
            <person name="Louveau T."/>
            <person name="Stephenson M.J."/>
            <person name="Osbourn A."/>
        </authorList>
    </citation>
    <scope>NUCLEOTIDE SEQUENCE</scope>
    <source>
        <strain evidence="12">S10</strain>
    </source>
</reference>
<feature type="transmembrane region" description="Helical" evidence="10">
    <location>
        <begin position="1269"/>
        <end position="1293"/>
    </location>
</feature>
<feature type="transmembrane region" description="Helical" evidence="10">
    <location>
        <begin position="653"/>
        <end position="672"/>
    </location>
</feature>
<dbReference type="Pfam" id="PF08370">
    <property type="entry name" value="PDR_assoc"/>
    <property type="match status" value="1"/>
</dbReference>
<keyword evidence="3" id="KW-0813">Transport</keyword>
<feature type="domain" description="ABC transporter" evidence="11">
    <location>
        <begin position="162"/>
        <end position="440"/>
    </location>
</feature>
<keyword evidence="13" id="KW-1185">Reference proteome</keyword>
<dbReference type="SMART" id="SM00382">
    <property type="entry name" value="AAA"/>
    <property type="match status" value="2"/>
</dbReference>
<dbReference type="CDD" id="cd03232">
    <property type="entry name" value="ABCG_PDR_domain2"/>
    <property type="match status" value="1"/>
</dbReference>
<feature type="domain" description="ABC transporter" evidence="11">
    <location>
        <begin position="859"/>
        <end position="1099"/>
    </location>
</feature>
<feature type="transmembrane region" description="Helical" evidence="10">
    <location>
        <begin position="679"/>
        <end position="700"/>
    </location>
</feature>
<comment type="subcellular location">
    <subcellularLocation>
        <location evidence="1">Membrane</location>
        <topology evidence="1">Multi-pass membrane protein</topology>
    </subcellularLocation>
</comment>
<dbReference type="InterPro" id="IPR003439">
    <property type="entry name" value="ABC_transporter-like_ATP-bd"/>
</dbReference>
<keyword evidence="9 10" id="KW-0472">Membrane</keyword>
<dbReference type="Pfam" id="PF19055">
    <property type="entry name" value="ABC2_membrane_7"/>
    <property type="match status" value="2"/>
</dbReference>
<dbReference type="Pfam" id="PF00005">
    <property type="entry name" value="ABC_tran"/>
    <property type="match status" value="2"/>
</dbReference>
<dbReference type="FunFam" id="3.40.50.300:FF:000157">
    <property type="entry name" value="ABC transporter G family member 34"/>
    <property type="match status" value="1"/>
</dbReference>
<keyword evidence="7" id="KW-0067">ATP-binding</keyword>
<evidence type="ECO:0000256" key="1">
    <source>
        <dbReference type="ARBA" id="ARBA00004141"/>
    </source>
</evidence>
<sequence length="1446" mass="163214">MAQMVGTDEIESLRIELDQLGRNLRSSLRHHSSSFHGSSARSTGKDDPDVDYALQWAAIERLPMYNRLRSSLFDKNHDDDKEKRVIDVTKIGAPERHLFIEKLIQHIENDNLRLLQKIRNRIDKVGVKLPTVEVRYKNLYVEANCEVVHGKPLPTLWNSLQSMFTNLARLPGSKSNGAKINIINDISGIIMPGRTTLLLGPPGCGKTTFLKALSGNLDHSLKVRGEVSYNGYKLEEFVPQKTSAYTSQYDVHSPQMTVRETLDFSARCMGVGSRAEIMMEVSRREKEAGIIPDPDIDTYMKAIAVKGQKRSLQTDYILKILGLDICADTLVGDVMRRGISGGQKKRLTTAEMIVGPTKAMFMDEITNGLDSSTAFQIVSYLQQLVHITDATVLVSLLQPAPETYDLFDDLILMSEGKIVYHGPRDQVLQFFEDCGFRCPERKGVADFIQEVLSRKDQAQYWYHTEVPHSYVSVDMLNTTFKASSLGKKLEAELSKPFDKSQSHKNAISSSTYSLSKMELFRACASRELLLMRRNSFIYVFKTSQVIIIALITMTVFFRTRMDVDLLHANYFMGALFYALTILLVNGFPELSMTIQRLDVFYKQKDLRFYPAWAYSIPAAILKIPISFVESLAWTVLTYYVIGYSPEVKRFFRQFVLLFAMHFASVSMFRFLAAFFQTMVAATTAGSFAILLVLVFSGFIIPQSAMPDWLKWGFWVSPMSYGEIGLSVNEFLAPRWQKMLPTNTTIGRETLESRGLNFDGYLFWISLGALFGLALVFNIGYGLALSFLTSPGTSRAIISHEKLSQIQQSKDSYDDNNIKNIAGDSQSKVSGEPNKGSMVLPFTPLTVVFDDLQYYVDMPLEMRERGFTQKRLQLLSNITGALRPGVLTALMGVSGAGKTTLLDVLAGRKTSGYIEGDINIGGYPKVQETFARVSGYCEQTDIHSPQITVEESLTFSAWLRLDSQIESKTKAEFVKEVLETIELDDIKDALVGVPGVSGLSTEQRKRLTIAVELVSNPSIIFMDEPTTGLDARAAAIVMRAVKNVASTGRTIVCTIHQPSIDIFETFDELILLKAGGHVVYSGALGQHSSRMIEYFEVITGVPKIRSNYNPATWMLDITSTSAEAELGVDFMQIYKESSLHENNKELVRLLSSPPAGSRDLYFPTLFSQNGWGQFKSCLWKQHLSYWRSPSYNLMRIMHTLISSLIFGVLFWDQGKKINNQQNLFNIFGAMFSAVIFLGINNCSTVLPYVATERTVMYRERFAGMYSSWAYSLAQVAVEVPYLFIETVIFVIVTYPMIGYYGSAYKVFWYFYAMFCTLLYFNYLGLMLVSLTPNFMVAAILASAFYTMYNLFAGFLIPEPQIPKWWIWLYYLTPTSWTSNGLLTSQYGDIKEEVVIFGETKTVAAFLEDYFGFHHNQLPLVAVILLIFPTVFASLFAYFVGRLNFQRR</sequence>
<evidence type="ECO:0000313" key="13">
    <source>
        <dbReference type="Proteomes" id="UP001163823"/>
    </source>
</evidence>
<feature type="transmembrane region" description="Helical" evidence="10">
    <location>
        <begin position="1305"/>
        <end position="1326"/>
    </location>
</feature>